<dbReference type="GO" id="GO:0004800">
    <property type="term" value="F:thyroxine 5'-deiodinase activity"/>
    <property type="evidence" value="ECO:0007669"/>
    <property type="project" value="InterPro"/>
</dbReference>
<sequence length="125" mass="13772">MSDRKAGGCLSTLLLVLAAFKACLMFLVMLVAAGFVSCFRCAHRCCGVRFNKIDPVLYEDWFSFNLNLSALRTMIRDNHADLCCSLRKGSLAPDLKLVTLEGLETRLSDFQTAGRPLVINFGSCS</sequence>
<name>A0A9D4CQJ0_DREPO</name>
<evidence type="ECO:0008006" key="3">
    <source>
        <dbReference type="Google" id="ProtNLM"/>
    </source>
</evidence>
<evidence type="ECO:0000313" key="2">
    <source>
        <dbReference type="Proteomes" id="UP000828390"/>
    </source>
</evidence>
<dbReference type="AlphaFoldDB" id="A0A9D4CQJ0"/>
<accession>A0A9D4CQJ0</accession>
<dbReference type="EMBL" id="JAIWYP010000012">
    <property type="protein sequence ID" value="KAH3728909.1"/>
    <property type="molecule type" value="Genomic_DNA"/>
</dbReference>
<organism evidence="1 2">
    <name type="scientific">Dreissena polymorpha</name>
    <name type="common">Zebra mussel</name>
    <name type="synonym">Mytilus polymorpha</name>
    <dbReference type="NCBI Taxonomy" id="45954"/>
    <lineage>
        <taxon>Eukaryota</taxon>
        <taxon>Metazoa</taxon>
        <taxon>Spiralia</taxon>
        <taxon>Lophotrochozoa</taxon>
        <taxon>Mollusca</taxon>
        <taxon>Bivalvia</taxon>
        <taxon>Autobranchia</taxon>
        <taxon>Heteroconchia</taxon>
        <taxon>Euheterodonta</taxon>
        <taxon>Imparidentia</taxon>
        <taxon>Neoheterodontei</taxon>
        <taxon>Myida</taxon>
        <taxon>Dreissenoidea</taxon>
        <taxon>Dreissenidae</taxon>
        <taxon>Dreissena</taxon>
    </lineage>
</organism>
<dbReference type="Pfam" id="PF00837">
    <property type="entry name" value="T4_deiodinase"/>
    <property type="match status" value="1"/>
</dbReference>
<dbReference type="InterPro" id="IPR000643">
    <property type="entry name" value="Iodothyronine_deiodinase"/>
</dbReference>
<gene>
    <name evidence="1" type="ORF">DPMN_054872</name>
</gene>
<protein>
    <recommendedName>
        <fullName evidence="3">Iodothyronine deiodinase</fullName>
    </recommendedName>
</protein>
<dbReference type="Gene3D" id="3.40.30.10">
    <property type="entry name" value="Glutaredoxin"/>
    <property type="match status" value="1"/>
</dbReference>
<dbReference type="Proteomes" id="UP000828390">
    <property type="component" value="Unassembled WGS sequence"/>
</dbReference>
<proteinExistence type="predicted"/>
<keyword evidence="2" id="KW-1185">Reference proteome</keyword>
<evidence type="ECO:0000313" key="1">
    <source>
        <dbReference type="EMBL" id="KAH3728909.1"/>
    </source>
</evidence>
<comment type="caution">
    <text evidence="1">The sequence shown here is derived from an EMBL/GenBank/DDBJ whole genome shotgun (WGS) entry which is preliminary data.</text>
</comment>
<reference evidence="1" key="1">
    <citation type="journal article" date="2019" name="bioRxiv">
        <title>The Genome of the Zebra Mussel, Dreissena polymorpha: A Resource for Invasive Species Research.</title>
        <authorList>
            <person name="McCartney M.A."/>
            <person name="Auch B."/>
            <person name="Kono T."/>
            <person name="Mallez S."/>
            <person name="Zhang Y."/>
            <person name="Obille A."/>
            <person name="Becker A."/>
            <person name="Abrahante J.E."/>
            <person name="Garbe J."/>
            <person name="Badalamenti J.P."/>
            <person name="Herman A."/>
            <person name="Mangelson H."/>
            <person name="Liachko I."/>
            <person name="Sullivan S."/>
            <person name="Sone E.D."/>
            <person name="Koren S."/>
            <person name="Silverstein K.A.T."/>
            <person name="Beckman K.B."/>
            <person name="Gohl D.M."/>
        </authorList>
    </citation>
    <scope>NUCLEOTIDE SEQUENCE</scope>
    <source>
        <strain evidence="1">Duluth1</strain>
        <tissue evidence="1">Whole animal</tissue>
    </source>
</reference>
<reference evidence="1" key="2">
    <citation type="submission" date="2020-11" db="EMBL/GenBank/DDBJ databases">
        <authorList>
            <person name="McCartney M.A."/>
            <person name="Auch B."/>
            <person name="Kono T."/>
            <person name="Mallez S."/>
            <person name="Becker A."/>
            <person name="Gohl D.M."/>
            <person name="Silverstein K.A.T."/>
            <person name="Koren S."/>
            <person name="Bechman K.B."/>
            <person name="Herman A."/>
            <person name="Abrahante J.E."/>
            <person name="Garbe J."/>
        </authorList>
    </citation>
    <scope>NUCLEOTIDE SEQUENCE</scope>
    <source>
        <strain evidence="1">Duluth1</strain>
        <tissue evidence="1">Whole animal</tissue>
    </source>
</reference>